<sequence length="46" mass="4917">MKLNINTQWLKTDVLVIGGGTAGTMAGIKAKQANPNAEVLMCDRSR</sequence>
<name>A0ABV4XJS9_9CYAN</name>
<evidence type="ECO:0000313" key="1">
    <source>
        <dbReference type="EMBL" id="MFB2891815.1"/>
    </source>
</evidence>
<dbReference type="SUPFAM" id="SSF51905">
    <property type="entry name" value="FAD/NAD(P)-binding domain"/>
    <property type="match status" value="1"/>
</dbReference>
<protein>
    <submittedName>
        <fullName evidence="1">Uncharacterized protein</fullName>
    </submittedName>
</protein>
<proteinExistence type="predicted"/>
<dbReference type="EMBL" id="JBHFNR010000017">
    <property type="protein sequence ID" value="MFB2891815.1"/>
    <property type="molecule type" value="Genomic_DNA"/>
</dbReference>
<organism evidence="1 2">
    <name type="scientific">Floridaenema flaviceps BLCC-F50</name>
    <dbReference type="NCBI Taxonomy" id="3153642"/>
    <lineage>
        <taxon>Bacteria</taxon>
        <taxon>Bacillati</taxon>
        <taxon>Cyanobacteriota</taxon>
        <taxon>Cyanophyceae</taxon>
        <taxon>Oscillatoriophycideae</taxon>
        <taxon>Aerosakkonematales</taxon>
        <taxon>Aerosakkonemataceae</taxon>
        <taxon>Floridanema</taxon>
        <taxon>Floridanema flaviceps</taxon>
    </lineage>
</organism>
<gene>
    <name evidence="1" type="ORF">ACE1CI_02610</name>
</gene>
<comment type="caution">
    <text evidence="1">The sequence shown here is derived from an EMBL/GenBank/DDBJ whole genome shotgun (WGS) entry which is preliminary data.</text>
</comment>
<reference evidence="1 2" key="1">
    <citation type="submission" date="2024-09" db="EMBL/GenBank/DDBJ databases">
        <title>Floridaenema gen nov. (Aerosakkonemataceae, Aerosakkonematales ord. nov., Cyanobacteria) from benthic tropical and subtropical fresh waters, with the description of four new species.</title>
        <authorList>
            <person name="Moretto J.A."/>
            <person name="Berthold D.E."/>
            <person name="Lefler F.W."/>
            <person name="Huang I.-S."/>
            <person name="Laughinghouse H. IV."/>
        </authorList>
    </citation>
    <scope>NUCLEOTIDE SEQUENCE [LARGE SCALE GENOMIC DNA]</scope>
    <source>
        <strain evidence="1 2">BLCC-F50</strain>
    </source>
</reference>
<dbReference type="InterPro" id="IPR036188">
    <property type="entry name" value="FAD/NAD-bd_sf"/>
</dbReference>
<dbReference type="Gene3D" id="3.50.50.60">
    <property type="entry name" value="FAD/NAD(P)-binding domain"/>
    <property type="match status" value="1"/>
</dbReference>
<keyword evidence="2" id="KW-1185">Reference proteome</keyword>
<dbReference type="RefSeq" id="WP_413261490.1">
    <property type="nucleotide sequence ID" value="NZ_JBHFNR010000017.1"/>
</dbReference>
<dbReference type="Proteomes" id="UP001576784">
    <property type="component" value="Unassembled WGS sequence"/>
</dbReference>
<accession>A0ABV4XJS9</accession>
<evidence type="ECO:0000313" key="2">
    <source>
        <dbReference type="Proteomes" id="UP001576784"/>
    </source>
</evidence>